<keyword evidence="4" id="KW-0560">Oxidoreductase</keyword>
<name>A0A6G1HV63_9PEZI</name>
<proteinExistence type="predicted"/>
<dbReference type="Proteomes" id="UP000799640">
    <property type="component" value="Unassembled WGS sequence"/>
</dbReference>
<organism evidence="7 8">
    <name type="scientific">Trichodelitschia bisporula</name>
    <dbReference type="NCBI Taxonomy" id="703511"/>
    <lineage>
        <taxon>Eukaryota</taxon>
        <taxon>Fungi</taxon>
        <taxon>Dikarya</taxon>
        <taxon>Ascomycota</taxon>
        <taxon>Pezizomycotina</taxon>
        <taxon>Dothideomycetes</taxon>
        <taxon>Dothideomycetes incertae sedis</taxon>
        <taxon>Phaeotrichales</taxon>
        <taxon>Phaeotrichaceae</taxon>
        <taxon>Trichodelitschia</taxon>
    </lineage>
</organism>
<accession>A0A6G1HV63</accession>
<dbReference type="OrthoDB" id="47494at2759"/>
<keyword evidence="3" id="KW-0274">FAD</keyword>
<dbReference type="AlphaFoldDB" id="A0A6G1HV63"/>
<evidence type="ECO:0000313" key="7">
    <source>
        <dbReference type="EMBL" id="KAF2399756.1"/>
    </source>
</evidence>
<dbReference type="GO" id="GO:0071949">
    <property type="term" value="F:FAD binding"/>
    <property type="evidence" value="ECO:0007669"/>
    <property type="project" value="InterPro"/>
</dbReference>
<evidence type="ECO:0000256" key="2">
    <source>
        <dbReference type="ARBA" id="ARBA00022630"/>
    </source>
</evidence>
<dbReference type="SUPFAM" id="SSF51905">
    <property type="entry name" value="FAD/NAD(P)-binding domain"/>
    <property type="match status" value="1"/>
</dbReference>
<dbReference type="Gene3D" id="3.50.50.60">
    <property type="entry name" value="FAD/NAD(P)-binding domain"/>
    <property type="match status" value="1"/>
</dbReference>
<dbReference type="EMBL" id="ML996696">
    <property type="protein sequence ID" value="KAF2399756.1"/>
    <property type="molecule type" value="Genomic_DNA"/>
</dbReference>
<reference evidence="7" key="1">
    <citation type="journal article" date="2020" name="Stud. Mycol.">
        <title>101 Dothideomycetes genomes: a test case for predicting lifestyles and emergence of pathogens.</title>
        <authorList>
            <person name="Haridas S."/>
            <person name="Albert R."/>
            <person name="Binder M."/>
            <person name="Bloem J."/>
            <person name="Labutti K."/>
            <person name="Salamov A."/>
            <person name="Andreopoulos B."/>
            <person name="Baker S."/>
            <person name="Barry K."/>
            <person name="Bills G."/>
            <person name="Bluhm B."/>
            <person name="Cannon C."/>
            <person name="Castanera R."/>
            <person name="Culley D."/>
            <person name="Daum C."/>
            <person name="Ezra D."/>
            <person name="Gonzalez J."/>
            <person name="Henrissat B."/>
            <person name="Kuo A."/>
            <person name="Liang C."/>
            <person name="Lipzen A."/>
            <person name="Lutzoni F."/>
            <person name="Magnuson J."/>
            <person name="Mondo S."/>
            <person name="Nolan M."/>
            <person name="Ohm R."/>
            <person name="Pangilinan J."/>
            <person name="Park H.-J."/>
            <person name="Ramirez L."/>
            <person name="Alfaro M."/>
            <person name="Sun H."/>
            <person name="Tritt A."/>
            <person name="Yoshinaga Y."/>
            <person name="Zwiers L.-H."/>
            <person name="Turgeon B."/>
            <person name="Goodwin S."/>
            <person name="Spatafora J."/>
            <person name="Crous P."/>
            <person name="Grigoriev I."/>
        </authorList>
    </citation>
    <scope>NUCLEOTIDE SEQUENCE</scope>
    <source>
        <strain evidence="7">CBS 262.69</strain>
    </source>
</reference>
<keyword evidence="2" id="KW-0285">Flavoprotein</keyword>
<evidence type="ECO:0000256" key="1">
    <source>
        <dbReference type="ARBA" id="ARBA00001974"/>
    </source>
</evidence>
<dbReference type="InterPro" id="IPR036188">
    <property type="entry name" value="FAD/NAD-bd_sf"/>
</dbReference>
<evidence type="ECO:0000259" key="6">
    <source>
        <dbReference type="Pfam" id="PF01494"/>
    </source>
</evidence>
<evidence type="ECO:0000313" key="8">
    <source>
        <dbReference type="Proteomes" id="UP000799640"/>
    </source>
</evidence>
<evidence type="ECO:0000256" key="3">
    <source>
        <dbReference type="ARBA" id="ARBA00022827"/>
    </source>
</evidence>
<evidence type="ECO:0000256" key="5">
    <source>
        <dbReference type="ARBA" id="ARBA00023033"/>
    </source>
</evidence>
<gene>
    <name evidence="7" type="ORF">EJ06DRAFT_494450</name>
</gene>
<comment type="cofactor">
    <cofactor evidence="1">
        <name>FAD</name>
        <dbReference type="ChEBI" id="CHEBI:57692"/>
    </cofactor>
</comment>
<keyword evidence="8" id="KW-1185">Reference proteome</keyword>
<dbReference type="Pfam" id="PF13450">
    <property type="entry name" value="NAD_binding_8"/>
    <property type="match status" value="1"/>
</dbReference>
<dbReference type="PRINTS" id="PR00420">
    <property type="entry name" value="RNGMNOXGNASE"/>
</dbReference>
<dbReference type="PANTHER" id="PTHR47178:SF2">
    <property type="entry name" value="FAD-BINDING DOMAIN-CONTAINING PROTEIN"/>
    <property type="match status" value="1"/>
</dbReference>
<dbReference type="PANTHER" id="PTHR47178">
    <property type="entry name" value="MONOOXYGENASE, FAD-BINDING"/>
    <property type="match status" value="1"/>
</dbReference>
<dbReference type="GO" id="GO:0004497">
    <property type="term" value="F:monooxygenase activity"/>
    <property type="evidence" value="ECO:0007669"/>
    <property type="project" value="UniProtKB-KW"/>
</dbReference>
<keyword evidence="5" id="KW-0503">Monooxygenase</keyword>
<evidence type="ECO:0000256" key="4">
    <source>
        <dbReference type="ARBA" id="ARBA00023002"/>
    </source>
</evidence>
<protein>
    <submittedName>
        <fullName evidence="7">FAD/NAD(P)-binding domain-containing protein</fullName>
    </submittedName>
</protein>
<sequence length="402" mass="44453">MAENQDQEQEQEQEKRVIIVGAGLAGLAIAHGLKKNNIPHLILDRESTPRGRNWGITLSWALPLFTDILPERLASNLRQCQPDLSLPSAVAGKKGVLIRDGSTGKTLAEAHFPVIRRMQIQKTKRALAEGLDVKAGKKLIDIRVLDGGGVEAIFEDGSVERGGVVVGCDGGASAVRRWLLGEKQAAQEVLPFAFMNFAFSLPADKARWLDAEMNPSVDVAAHPKGMYLGLFILDKPDLEKPEGWVFYILATWPIQGEEDETNAENRLERLRAKMGGWADPYKSVVEWLDDGVQIGRDALRIWHPVPWENFGGRVSLAGDAAHSMTFHRGQGGNLAIKDAHEFVATMVKVRDGMPLADAMRVYDEGVRERGEEVEISKQQAIAFHDFERFLESPVVQMGIKPK</sequence>
<feature type="domain" description="FAD-binding" evidence="6">
    <location>
        <begin position="146"/>
        <end position="373"/>
    </location>
</feature>
<dbReference type="InterPro" id="IPR002938">
    <property type="entry name" value="FAD-bd"/>
</dbReference>
<dbReference type="Pfam" id="PF01494">
    <property type="entry name" value="FAD_binding_3"/>
    <property type="match status" value="1"/>
</dbReference>